<reference evidence="2 3" key="1">
    <citation type="journal article" date="2023" name="Commun. Biol.">
        <title>Genome analysis of Parmales, the sister group of diatoms, reveals the evolutionary specialization of diatoms from phago-mixotrophs to photoautotrophs.</title>
        <authorList>
            <person name="Ban H."/>
            <person name="Sato S."/>
            <person name="Yoshikawa S."/>
            <person name="Yamada K."/>
            <person name="Nakamura Y."/>
            <person name="Ichinomiya M."/>
            <person name="Sato N."/>
            <person name="Blanc-Mathieu R."/>
            <person name="Endo H."/>
            <person name="Kuwata A."/>
            <person name="Ogata H."/>
        </authorList>
    </citation>
    <scope>NUCLEOTIDE SEQUENCE [LARGE SCALE GENOMIC DNA]</scope>
</reference>
<feature type="region of interest" description="Disordered" evidence="1">
    <location>
        <begin position="404"/>
        <end position="445"/>
    </location>
</feature>
<dbReference type="InterPro" id="IPR016024">
    <property type="entry name" value="ARM-type_fold"/>
</dbReference>
<feature type="compositionally biased region" description="Low complexity" evidence="1">
    <location>
        <begin position="404"/>
        <end position="428"/>
    </location>
</feature>
<feature type="region of interest" description="Disordered" evidence="1">
    <location>
        <begin position="128"/>
        <end position="152"/>
    </location>
</feature>
<feature type="non-terminal residue" evidence="2">
    <location>
        <position position="1"/>
    </location>
</feature>
<feature type="compositionally biased region" description="Gly residues" evidence="1">
    <location>
        <begin position="429"/>
        <end position="439"/>
    </location>
</feature>
<feature type="compositionally biased region" description="Pro residues" evidence="1">
    <location>
        <begin position="278"/>
        <end position="291"/>
    </location>
</feature>
<evidence type="ECO:0000313" key="3">
    <source>
        <dbReference type="Proteomes" id="UP001165060"/>
    </source>
</evidence>
<protein>
    <submittedName>
        <fullName evidence="2">Uncharacterized protein</fullName>
    </submittedName>
</protein>
<accession>A0ABQ6MW26</accession>
<feature type="non-terminal residue" evidence="2">
    <location>
        <position position="921"/>
    </location>
</feature>
<keyword evidence="3" id="KW-1185">Reference proteome</keyword>
<feature type="region of interest" description="Disordered" evidence="1">
    <location>
        <begin position="266"/>
        <end position="291"/>
    </location>
</feature>
<name>A0ABQ6MW26_9STRA</name>
<evidence type="ECO:0000313" key="2">
    <source>
        <dbReference type="EMBL" id="GMI34635.1"/>
    </source>
</evidence>
<gene>
    <name evidence="2" type="ORF">TeGR_g12684</name>
</gene>
<dbReference type="InterPro" id="IPR046805">
    <property type="entry name" value="Tra1_ring"/>
</dbReference>
<evidence type="ECO:0000256" key="1">
    <source>
        <dbReference type="SAM" id="MobiDB-lite"/>
    </source>
</evidence>
<feature type="region of interest" description="Disordered" evidence="1">
    <location>
        <begin position="770"/>
        <end position="792"/>
    </location>
</feature>
<dbReference type="Pfam" id="PF20206">
    <property type="entry name" value="Tra1_ring"/>
    <property type="match status" value="1"/>
</dbReference>
<sequence length="921" mass="96727">KSKDATLKSIASGLLYGHLHPDADIAAESATLFDGLCTHVLLLLQSNGKAAVRVSSAGKVIDDADLASSAGSTLPPLGTFRLLGALSEGANPFVINDAIVELLCSGGEAGRAKACAAIQRLVEISNSLSSSSSPSAKPKKGSKKKDAEGGSSGAPPNLLFEHLLNSLCGACFSKPWNLKAGVYSGIATLCVNLPEWTRSNQTLIITTSLFILKDSPREVSSAAVKGSMGFLVKTLALFHGELEGDEEDWQDALTLRVEGDFGGEEEEAVGAVGGSPPKLSPLPPSDPLPPQLPPTELTMMLLNELVSPKHIVRFGARHALQHFALAHSSPLEGLLAPHASYLKQLLFSRNLRILPLAQQVGVVETLAFTISRSPSTLPLSDSNVVASLNELLVVIAALDESPSGASSGDSASAPNTPTSTPNTSSTPAGPGGGGGGSGGSSSTSHASAVFLRGPSVVGKELTGGITITVPGELPHSVQLRVSALLLFRAIIKHHSEEFLSAEPSTGLGAIRVQVMGLFFRSLVSSPAHAAAAAHAGLKEVLDLNEKRGGEGGAGGAGGEGGDAPVIFGLPQDTLQQCLRPILTRLNDYKQLSLSLTEGLAKLLGLLSSRFNKTFGDKLLDHLHHWLDPAALTNLKIWRAGEEPLVAASVINLFELLPQGTAFVERLVTTVINLESTLHQFKGYNQAHSPYRLPLTRYLTQYCEQAVEFFLDPKRLSNASYSSLFVAILKTPEAKELRAFLSEDAGTKKILNVCFGIPLYLDNQLSGKGAEEQNAKATHGVPEGEGGGWGDESAQSTKVEQCKQDLAAAGEKLKVAENAHMKAQSALGASKAGDAGFADAQREAAAAGELLEKAQGVSEACEKALKEETDKRNSEFDLAESAVLKLIKGEKPGDGFSGMSQNALEWQHLGLKVFDVMIKNDD</sequence>
<comment type="caution">
    <text evidence="2">The sequence shown here is derived from an EMBL/GenBank/DDBJ whole genome shotgun (WGS) entry which is preliminary data.</text>
</comment>
<dbReference type="Proteomes" id="UP001165060">
    <property type="component" value="Unassembled WGS sequence"/>
</dbReference>
<dbReference type="EMBL" id="BRYB01004648">
    <property type="protein sequence ID" value="GMI34635.1"/>
    <property type="molecule type" value="Genomic_DNA"/>
</dbReference>
<organism evidence="2 3">
    <name type="scientific">Tetraparma gracilis</name>
    <dbReference type="NCBI Taxonomy" id="2962635"/>
    <lineage>
        <taxon>Eukaryota</taxon>
        <taxon>Sar</taxon>
        <taxon>Stramenopiles</taxon>
        <taxon>Ochrophyta</taxon>
        <taxon>Bolidophyceae</taxon>
        <taxon>Parmales</taxon>
        <taxon>Triparmaceae</taxon>
        <taxon>Tetraparma</taxon>
    </lineage>
</organism>
<proteinExistence type="predicted"/>
<dbReference type="SUPFAM" id="SSF48371">
    <property type="entry name" value="ARM repeat"/>
    <property type="match status" value="1"/>
</dbReference>